<dbReference type="EMBL" id="BARS01010331">
    <property type="protein sequence ID" value="GAF92373.1"/>
    <property type="molecule type" value="Genomic_DNA"/>
</dbReference>
<feature type="non-terminal residue" evidence="1">
    <location>
        <position position="1"/>
    </location>
</feature>
<accession>X0TFL8</accession>
<dbReference type="AlphaFoldDB" id="X0TFL8"/>
<reference evidence="1" key="1">
    <citation type="journal article" date="2014" name="Front. Microbiol.">
        <title>High frequency of phylogenetically diverse reductive dehalogenase-homologous genes in deep subseafloor sedimentary metagenomes.</title>
        <authorList>
            <person name="Kawai M."/>
            <person name="Futagami T."/>
            <person name="Toyoda A."/>
            <person name="Takaki Y."/>
            <person name="Nishi S."/>
            <person name="Hori S."/>
            <person name="Arai W."/>
            <person name="Tsubouchi T."/>
            <person name="Morono Y."/>
            <person name="Uchiyama I."/>
            <person name="Ito T."/>
            <person name="Fujiyama A."/>
            <person name="Inagaki F."/>
            <person name="Takami H."/>
        </authorList>
    </citation>
    <scope>NUCLEOTIDE SEQUENCE</scope>
    <source>
        <strain evidence="1">Expedition CK06-06</strain>
    </source>
</reference>
<sequence length="38" mass="4573">IFQKEQETNTNLYQPIFSDLTGVFWQTSPKKREDIRLT</sequence>
<protein>
    <submittedName>
        <fullName evidence="1">Uncharacterized protein</fullName>
    </submittedName>
</protein>
<organism evidence="1">
    <name type="scientific">marine sediment metagenome</name>
    <dbReference type="NCBI Taxonomy" id="412755"/>
    <lineage>
        <taxon>unclassified sequences</taxon>
        <taxon>metagenomes</taxon>
        <taxon>ecological metagenomes</taxon>
    </lineage>
</organism>
<evidence type="ECO:0000313" key="1">
    <source>
        <dbReference type="EMBL" id="GAF92373.1"/>
    </source>
</evidence>
<proteinExistence type="predicted"/>
<name>X0TFL8_9ZZZZ</name>
<gene>
    <name evidence="1" type="ORF">S01H1_19185</name>
</gene>
<comment type="caution">
    <text evidence="1">The sequence shown here is derived from an EMBL/GenBank/DDBJ whole genome shotgun (WGS) entry which is preliminary data.</text>
</comment>